<comment type="caution">
    <text evidence="1">The sequence shown here is derived from an EMBL/GenBank/DDBJ whole genome shotgun (WGS) entry which is preliminary data.</text>
</comment>
<name>A0AAE0B3B5_9ROSI</name>
<organism evidence="1 2">
    <name type="scientific">Dipteronia sinensis</name>
    <dbReference type="NCBI Taxonomy" id="43782"/>
    <lineage>
        <taxon>Eukaryota</taxon>
        <taxon>Viridiplantae</taxon>
        <taxon>Streptophyta</taxon>
        <taxon>Embryophyta</taxon>
        <taxon>Tracheophyta</taxon>
        <taxon>Spermatophyta</taxon>
        <taxon>Magnoliopsida</taxon>
        <taxon>eudicotyledons</taxon>
        <taxon>Gunneridae</taxon>
        <taxon>Pentapetalae</taxon>
        <taxon>rosids</taxon>
        <taxon>malvids</taxon>
        <taxon>Sapindales</taxon>
        <taxon>Sapindaceae</taxon>
        <taxon>Hippocastanoideae</taxon>
        <taxon>Acereae</taxon>
        <taxon>Dipteronia</taxon>
    </lineage>
</organism>
<keyword evidence="2" id="KW-1185">Reference proteome</keyword>
<dbReference type="SUPFAM" id="SSF141571">
    <property type="entry name" value="Pentapeptide repeat-like"/>
    <property type="match status" value="1"/>
</dbReference>
<reference evidence="1" key="1">
    <citation type="journal article" date="2023" name="Plant J.">
        <title>Genome sequences and population genomics provide insights into the demographic history, inbreeding, and mutation load of two 'living fossil' tree species of Dipteronia.</title>
        <authorList>
            <person name="Feng Y."/>
            <person name="Comes H.P."/>
            <person name="Chen J."/>
            <person name="Zhu S."/>
            <person name="Lu R."/>
            <person name="Zhang X."/>
            <person name="Li P."/>
            <person name="Qiu J."/>
            <person name="Olsen K.M."/>
            <person name="Qiu Y."/>
        </authorList>
    </citation>
    <scope>NUCLEOTIDE SEQUENCE</scope>
    <source>
        <strain evidence="1">NBL</strain>
    </source>
</reference>
<sequence length="147" mass="16895">MPFYGQTWHTSLPSFRVVPKLARLATRLFQLAGPTGTGQDRTGQDWTGLDLTGQDWTGLDRTGQDRTGLDWTGLDRTGLDWTGQDRTGLDWTGLDWTGQLFHDVFGMYGTRLWTVLLYVWYGWDRKGQEIQMTRVPSLFCLILNNIY</sequence>
<dbReference type="AlphaFoldDB" id="A0AAE0B3B5"/>
<gene>
    <name evidence="1" type="ORF">Dsin_000406</name>
</gene>
<protein>
    <submittedName>
        <fullName evidence="1">Uncharacterized protein</fullName>
    </submittedName>
</protein>
<accession>A0AAE0B3B5</accession>
<dbReference type="EMBL" id="JANJYJ010000001">
    <property type="protein sequence ID" value="KAK3228525.1"/>
    <property type="molecule type" value="Genomic_DNA"/>
</dbReference>
<dbReference type="Proteomes" id="UP001281410">
    <property type="component" value="Unassembled WGS sequence"/>
</dbReference>
<proteinExistence type="predicted"/>
<evidence type="ECO:0000313" key="2">
    <source>
        <dbReference type="Proteomes" id="UP001281410"/>
    </source>
</evidence>
<dbReference type="Gene3D" id="2.160.20.80">
    <property type="entry name" value="E3 ubiquitin-protein ligase SopA"/>
    <property type="match status" value="1"/>
</dbReference>
<evidence type="ECO:0000313" key="1">
    <source>
        <dbReference type="EMBL" id="KAK3228525.1"/>
    </source>
</evidence>